<keyword evidence="5 7" id="KW-1133">Transmembrane helix</keyword>
<keyword evidence="6 7" id="KW-0472">Membrane</keyword>
<evidence type="ECO:0000256" key="1">
    <source>
        <dbReference type="ARBA" id="ARBA00004651"/>
    </source>
</evidence>
<evidence type="ECO:0000256" key="2">
    <source>
        <dbReference type="ARBA" id="ARBA00022448"/>
    </source>
</evidence>
<feature type="transmembrane region" description="Helical" evidence="7">
    <location>
        <begin position="70"/>
        <end position="87"/>
    </location>
</feature>
<evidence type="ECO:0000256" key="3">
    <source>
        <dbReference type="ARBA" id="ARBA00022475"/>
    </source>
</evidence>
<dbReference type="PANTHER" id="PTHR36122">
    <property type="entry name" value="NICOTINAMIDE RIBOSIDE TRANSPORTER PNUC"/>
    <property type="match status" value="1"/>
</dbReference>
<keyword evidence="4 7" id="KW-0812">Transmembrane</keyword>
<feature type="transmembrane region" description="Helical" evidence="7">
    <location>
        <begin position="207"/>
        <end position="226"/>
    </location>
</feature>
<evidence type="ECO:0000256" key="5">
    <source>
        <dbReference type="ARBA" id="ARBA00022989"/>
    </source>
</evidence>
<keyword evidence="3" id="KW-1003">Cell membrane</keyword>
<keyword evidence="2" id="KW-0813">Transport</keyword>
<protein>
    <submittedName>
        <fullName evidence="8">Nicotinamide mononucleotide transporter PnuC</fullName>
    </submittedName>
</protein>
<dbReference type="PANTHER" id="PTHR36122:SF2">
    <property type="entry name" value="NICOTINAMIDE RIBOSIDE TRANSPORTER PNUC"/>
    <property type="match status" value="1"/>
</dbReference>
<feature type="transmembrane region" description="Helical" evidence="7">
    <location>
        <begin position="93"/>
        <end position="113"/>
    </location>
</feature>
<feature type="transmembrane region" description="Helical" evidence="7">
    <location>
        <begin position="120"/>
        <end position="137"/>
    </location>
</feature>
<feature type="transmembrane region" description="Helical" evidence="7">
    <location>
        <begin position="232"/>
        <end position="249"/>
    </location>
</feature>
<dbReference type="NCBIfam" id="TIGR01528">
    <property type="entry name" value="NMN_trans_PnuC"/>
    <property type="match status" value="1"/>
</dbReference>
<name>A0A8S5RVD6_9CAUD</name>
<accession>A0A8S5RVD6</accession>
<sequence length="253" mass="28720">MKNLQSNIAAIPQNIGLITGKAKELGFKKVLKGIVDDFFDNRSLGAWLYLLILASVPIILEFTSGNEHDYLGLTSSLTGILCVILVAEGRASNYLFGLISNIIYFYLALSNLFYGEVMIAVFYVIMQPIGIYAWLTARIKNTETSEFVARKESIMDYVKYFVFVFIAWLSMGFAFQSIGSARPFRDAITNGLSVGAQIGQTQRFANLSWLLWVLTNVFSIYLWWGTNIHIQGMYWVYLLNSIIGWYNWVKSTK</sequence>
<reference evidence="8" key="1">
    <citation type="journal article" date="2021" name="Proc. Natl. Acad. Sci. U.S.A.">
        <title>A Catalog of Tens of Thousands of Viruses from Human Metagenomes Reveals Hidden Associations with Chronic Diseases.</title>
        <authorList>
            <person name="Tisza M.J."/>
            <person name="Buck C.B."/>
        </authorList>
    </citation>
    <scope>NUCLEOTIDE SEQUENCE</scope>
    <source>
        <strain evidence="8">CtHip2</strain>
    </source>
</reference>
<dbReference type="InterPro" id="IPR006419">
    <property type="entry name" value="NMN_transpt_PnuC"/>
</dbReference>
<proteinExistence type="predicted"/>
<evidence type="ECO:0000313" key="8">
    <source>
        <dbReference type="EMBL" id="DAF42584.1"/>
    </source>
</evidence>
<feature type="transmembrane region" description="Helical" evidence="7">
    <location>
        <begin position="46"/>
        <end position="63"/>
    </location>
</feature>
<dbReference type="GO" id="GO:0034257">
    <property type="term" value="F:nicotinamide riboside transmembrane transporter activity"/>
    <property type="evidence" value="ECO:0007669"/>
    <property type="project" value="InterPro"/>
</dbReference>
<organism evidence="8">
    <name type="scientific">Siphoviridae sp. ctHip2</name>
    <dbReference type="NCBI Taxonomy" id="2827830"/>
    <lineage>
        <taxon>Viruses</taxon>
        <taxon>Duplodnaviria</taxon>
        <taxon>Heunggongvirae</taxon>
        <taxon>Uroviricota</taxon>
        <taxon>Caudoviricetes</taxon>
    </lineage>
</organism>
<evidence type="ECO:0000256" key="7">
    <source>
        <dbReference type="SAM" id="Phobius"/>
    </source>
</evidence>
<feature type="transmembrane region" description="Helical" evidence="7">
    <location>
        <begin position="157"/>
        <end position="175"/>
    </location>
</feature>
<dbReference type="GO" id="GO:0005886">
    <property type="term" value="C:plasma membrane"/>
    <property type="evidence" value="ECO:0007669"/>
    <property type="project" value="UniProtKB-SubCell"/>
</dbReference>
<evidence type="ECO:0000256" key="6">
    <source>
        <dbReference type="ARBA" id="ARBA00023136"/>
    </source>
</evidence>
<dbReference type="EMBL" id="BK032497">
    <property type="protein sequence ID" value="DAF42584.1"/>
    <property type="molecule type" value="Genomic_DNA"/>
</dbReference>
<evidence type="ECO:0000256" key="4">
    <source>
        <dbReference type="ARBA" id="ARBA00022692"/>
    </source>
</evidence>
<comment type="subcellular location">
    <subcellularLocation>
        <location evidence="1">Cell membrane</location>
        <topology evidence="1">Multi-pass membrane protein</topology>
    </subcellularLocation>
</comment>
<dbReference type="Pfam" id="PF04973">
    <property type="entry name" value="NMN_transporter"/>
    <property type="match status" value="1"/>
</dbReference>